<dbReference type="Pfam" id="PF13088">
    <property type="entry name" value="BNR_2"/>
    <property type="match status" value="1"/>
</dbReference>
<evidence type="ECO:0000313" key="7">
    <source>
        <dbReference type="Proteomes" id="UP000293874"/>
    </source>
</evidence>
<dbReference type="GO" id="GO:0004308">
    <property type="term" value="F:exo-alpha-sialidase activity"/>
    <property type="evidence" value="ECO:0007669"/>
    <property type="project" value="UniProtKB-EC"/>
</dbReference>
<dbReference type="InterPro" id="IPR026856">
    <property type="entry name" value="Sialidase_fam"/>
</dbReference>
<evidence type="ECO:0000313" key="6">
    <source>
        <dbReference type="EMBL" id="RZS65518.1"/>
    </source>
</evidence>
<dbReference type="CDD" id="cd15482">
    <property type="entry name" value="Sialidase_non-viral"/>
    <property type="match status" value="1"/>
</dbReference>
<reference evidence="6 7" key="1">
    <citation type="submission" date="2019-02" db="EMBL/GenBank/DDBJ databases">
        <title>Genomic Encyclopedia of Type Strains, Phase IV (KMG-IV): sequencing the most valuable type-strain genomes for metagenomic binning, comparative biology and taxonomic classification.</title>
        <authorList>
            <person name="Goeker M."/>
        </authorList>
    </citation>
    <scope>NUCLEOTIDE SEQUENCE [LARGE SCALE GENOMIC DNA]</scope>
    <source>
        <strain evidence="6 7">DSM 18116</strain>
    </source>
</reference>
<feature type="chain" id="PRO_5020697429" description="exo-alpha-sialidase" evidence="4">
    <location>
        <begin position="27"/>
        <end position="394"/>
    </location>
</feature>
<dbReference type="GO" id="GO:0005737">
    <property type="term" value="C:cytoplasm"/>
    <property type="evidence" value="ECO:0007669"/>
    <property type="project" value="TreeGrafter"/>
</dbReference>
<dbReference type="AlphaFoldDB" id="A0A4Q7MEQ8"/>
<proteinExistence type="inferred from homology"/>
<dbReference type="PROSITE" id="PS51257">
    <property type="entry name" value="PROKAR_LIPOPROTEIN"/>
    <property type="match status" value="1"/>
</dbReference>
<keyword evidence="7" id="KW-1185">Reference proteome</keyword>
<name>A0A4Q7MEQ8_9BACT</name>
<gene>
    <name evidence="6" type="ORF">EV199_5692</name>
</gene>
<dbReference type="InterPro" id="IPR036278">
    <property type="entry name" value="Sialidase_sf"/>
</dbReference>
<evidence type="ECO:0000259" key="5">
    <source>
        <dbReference type="Pfam" id="PF13088"/>
    </source>
</evidence>
<protein>
    <recommendedName>
        <fullName evidence="3">exo-alpha-sialidase</fullName>
        <ecNumber evidence="3">3.2.1.18</ecNumber>
    </recommendedName>
</protein>
<comment type="caution">
    <text evidence="6">The sequence shown here is derived from an EMBL/GenBank/DDBJ whole genome shotgun (WGS) entry which is preliminary data.</text>
</comment>
<dbReference type="GO" id="GO:0006689">
    <property type="term" value="P:ganglioside catabolic process"/>
    <property type="evidence" value="ECO:0007669"/>
    <property type="project" value="TreeGrafter"/>
</dbReference>
<feature type="signal peptide" evidence="4">
    <location>
        <begin position="1"/>
        <end position="26"/>
    </location>
</feature>
<keyword evidence="4" id="KW-0732">Signal</keyword>
<dbReference type="GO" id="GO:0016020">
    <property type="term" value="C:membrane"/>
    <property type="evidence" value="ECO:0007669"/>
    <property type="project" value="TreeGrafter"/>
</dbReference>
<dbReference type="SUPFAM" id="SSF50939">
    <property type="entry name" value="Sialidases"/>
    <property type="match status" value="1"/>
</dbReference>
<dbReference type="RefSeq" id="WP_158644155.1">
    <property type="nucleotide sequence ID" value="NZ_CP042431.1"/>
</dbReference>
<feature type="domain" description="Sialidase" evidence="5">
    <location>
        <begin position="73"/>
        <end position="367"/>
    </location>
</feature>
<dbReference type="Proteomes" id="UP000293874">
    <property type="component" value="Unassembled WGS sequence"/>
</dbReference>
<evidence type="ECO:0000256" key="1">
    <source>
        <dbReference type="ARBA" id="ARBA00000427"/>
    </source>
</evidence>
<evidence type="ECO:0000256" key="4">
    <source>
        <dbReference type="SAM" id="SignalP"/>
    </source>
</evidence>
<evidence type="ECO:0000256" key="2">
    <source>
        <dbReference type="ARBA" id="ARBA00009348"/>
    </source>
</evidence>
<dbReference type="Gene3D" id="2.120.10.10">
    <property type="match status" value="1"/>
</dbReference>
<evidence type="ECO:0000256" key="3">
    <source>
        <dbReference type="ARBA" id="ARBA00012733"/>
    </source>
</evidence>
<dbReference type="EMBL" id="SGXA01000005">
    <property type="protein sequence ID" value="RZS65518.1"/>
    <property type="molecule type" value="Genomic_DNA"/>
</dbReference>
<comment type="similarity">
    <text evidence="2">Belongs to the glycosyl hydrolase 33 family.</text>
</comment>
<dbReference type="InterPro" id="IPR011040">
    <property type="entry name" value="Sialidase"/>
</dbReference>
<dbReference type="PANTHER" id="PTHR10628">
    <property type="entry name" value="SIALIDASE"/>
    <property type="match status" value="1"/>
</dbReference>
<comment type="catalytic activity">
    <reaction evidence="1">
        <text>Hydrolysis of alpha-(2-&gt;3)-, alpha-(2-&gt;6)-, alpha-(2-&gt;8)- glycosidic linkages of terminal sialic acid residues in oligosaccharides, glycoproteins, glycolipids, colominic acid and synthetic substrates.</text>
        <dbReference type="EC" id="3.2.1.18"/>
    </reaction>
</comment>
<sequence>MKKAFSSILRLQGIVAIMISIFSCTAKENNLGPDVTAPKPGNSLPTDSLYIFKERSDGYRCYRIPAIIKAKDGTVLAFAEARKNSCADEGDIDLVLKRSTDGGKTWGPLIKVWDDGGNTCGNPAPVVDQATGRIVMLMTWNHGDDHIGEIGDGTSIDTRRVYLTQSDDNGATWTNAQEITSTVKRPEWGWYATGPCHGIQIQSGAYAGRMVIPCDFIEKKANGGRGYSHVLLSDDKGATWRIGGISPKDKANESTVTELSDGRLQLNMRASGGTARWIAVSSDGGETFTDMKTDYALVEPVCQGSLTSGKVNNAFSVFFSNPASTTRVNMTIKWSADNGATWTKYYRVHAGPSAYSDLVMLSDSHIGILYEGGTSTPYQGIAFRQVAFDEFVKQ</sequence>
<dbReference type="OrthoDB" id="7294637at2"/>
<dbReference type="GO" id="GO:0009313">
    <property type="term" value="P:oligosaccharide catabolic process"/>
    <property type="evidence" value="ECO:0007669"/>
    <property type="project" value="TreeGrafter"/>
</dbReference>
<organism evidence="6 7">
    <name type="scientific">Pseudobacter ginsenosidimutans</name>
    <dbReference type="NCBI Taxonomy" id="661488"/>
    <lineage>
        <taxon>Bacteria</taxon>
        <taxon>Pseudomonadati</taxon>
        <taxon>Bacteroidota</taxon>
        <taxon>Chitinophagia</taxon>
        <taxon>Chitinophagales</taxon>
        <taxon>Chitinophagaceae</taxon>
        <taxon>Pseudobacter</taxon>
    </lineage>
</organism>
<accession>A0A4Q7MEQ8</accession>
<dbReference type="PANTHER" id="PTHR10628:SF30">
    <property type="entry name" value="EXO-ALPHA-SIALIDASE"/>
    <property type="match status" value="1"/>
</dbReference>
<dbReference type="EC" id="3.2.1.18" evidence="3"/>